<dbReference type="AlphaFoldDB" id="A0A844DUR6"/>
<dbReference type="OrthoDB" id="1551162at2"/>
<sequence>MMINAAFIYVAPGQNPQEQKAVIPSDTLTLHVVGCSTYDQAETAAKELVANGCGAIELCAGFGNEGIARIKKAVGPEIPVGAVKFDYHPAFGFKSGDELFQ</sequence>
<dbReference type="EMBL" id="WKRA01000004">
    <property type="protein sequence ID" value="MSD15121.1"/>
    <property type="molecule type" value="Genomic_DNA"/>
</dbReference>
<organism evidence="1 2">
    <name type="scientific">Eubacterium ramulus</name>
    <dbReference type="NCBI Taxonomy" id="39490"/>
    <lineage>
        <taxon>Bacteria</taxon>
        <taxon>Bacillati</taxon>
        <taxon>Bacillota</taxon>
        <taxon>Clostridia</taxon>
        <taxon>Eubacteriales</taxon>
        <taxon>Eubacteriaceae</taxon>
        <taxon>Eubacterium</taxon>
    </lineage>
</organism>
<proteinExistence type="predicted"/>
<protein>
    <submittedName>
        <fullName evidence="1">Uncharacterized protein</fullName>
    </submittedName>
</protein>
<gene>
    <name evidence="1" type="ORF">GKE72_03350</name>
</gene>
<reference evidence="1 2" key="1">
    <citation type="journal article" date="2019" name="Nat. Med.">
        <title>A library of human gut bacterial isolates paired with longitudinal multiomics data enables mechanistic microbiome research.</title>
        <authorList>
            <person name="Poyet M."/>
            <person name="Groussin M."/>
            <person name="Gibbons S.M."/>
            <person name="Avila-Pacheco J."/>
            <person name="Jiang X."/>
            <person name="Kearney S.M."/>
            <person name="Perrotta A.R."/>
            <person name="Berdy B."/>
            <person name="Zhao S."/>
            <person name="Lieberman T.D."/>
            <person name="Swanson P.K."/>
            <person name="Smith M."/>
            <person name="Roesemann S."/>
            <person name="Alexander J.E."/>
            <person name="Rich S.A."/>
            <person name="Livny J."/>
            <person name="Vlamakis H."/>
            <person name="Clish C."/>
            <person name="Bullock K."/>
            <person name="Deik A."/>
            <person name="Scott J."/>
            <person name="Pierce K.A."/>
            <person name="Xavier R.J."/>
            <person name="Alm E.J."/>
        </authorList>
    </citation>
    <scope>NUCLEOTIDE SEQUENCE [LARGE SCALE GENOMIC DNA]</scope>
    <source>
        <strain evidence="1 2">BIOML-A3</strain>
    </source>
</reference>
<accession>A0A844DUR6</accession>
<comment type="caution">
    <text evidence="1">The sequence shown here is derived from an EMBL/GenBank/DDBJ whole genome shotgun (WGS) entry which is preliminary data.</text>
</comment>
<dbReference type="Proteomes" id="UP000431304">
    <property type="component" value="Unassembled WGS sequence"/>
</dbReference>
<name>A0A844DUR6_EUBRA</name>
<evidence type="ECO:0000313" key="2">
    <source>
        <dbReference type="Proteomes" id="UP000431304"/>
    </source>
</evidence>
<evidence type="ECO:0000313" key="1">
    <source>
        <dbReference type="EMBL" id="MSD15121.1"/>
    </source>
</evidence>
<dbReference type="InterPro" id="IPR045441">
    <property type="entry name" value="DUF6506"/>
</dbReference>
<dbReference type="Pfam" id="PF20116">
    <property type="entry name" value="DUF6506"/>
    <property type="match status" value="1"/>
</dbReference>